<dbReference type="Pfam" id="PF13374">
    <property type="entry name" value="TPR_10"/>
    <property type="match status" value="1"/>
</dbReference>
<dbReference type="SMART" id="SM00028">
    <property type="entry name" value="TPR"/>
    <property type="match status" value="11"/>
</dbReference>
<dbReference type="Pfam" id="PF13424">
    <property type="entry name" value="TPR_12"/>
    <property type="match status" value="4"/>
</dbReference>
<evidence type="ECO:0000313" key="4">
    <source>
        <dbReference type="EMBL" id="CAF1193709.1"/>
    </source>
</evidence>
<dbReference type="PANTHER" id="PTHR45641">
    <property type="entry name" value="TETRATRICOPEPTIDE REPEAT PROTEIN (AFU_ORTHOLOGUE AFUA_6G03870)"/>
    <property type="match status" value="1"/>
</dbReference>
<keyword evidence="6" id="KW-1185">Reference proteome</keyword>
<accession>A0A814VWU1</accession>
<feature type="repeat" description="TPR" evidence="3">
    <location>
        <begin position="804"/>
        <end position="837"/>
    </location>
</feature>
<keyword evidence="1" id="KW-0677">Repeat</keyword>
<dbReference type="Proteomes" id="UP000663852">
    <property type="component" value="Unassembled WGS sequence"/>
</dbReference>
<feature type="repeat" description="TPR" evidence="3">
    <location>
        <begin position="846"/>
        <end position="879"/>
    </location>
</feature>
<evidence type="ECO:0000256" key="2">
    <source>
        <dbReference type="ARBA" id="ARBA00022803"/>
    </source>
</evidence>
<dbReference type="EMBL" id="CAJNOJ010000144">
    <property type="protein sequence ID" value="CAF1193709.1"/>
    <property type="molecule type" value="Genomic_DNA"/>
</dbReference>
<sequence length="903" mass="105315">MKSIIANSSIDDDTSKIHLNSLVVEPSTIQLKDTRTIHMDINFLIWLNLHYDESSDDYQNSIVSLRHANKTVKIFKNADQCIDFLTDMKTEKVFLIVPNSINEILVPLIHEVSQLNSIYILCTNPQYTQSIKSWSKVRGIFTKIDTICQLVKQDVNRIDHDSISFSFISSNDVANQNLNELDVSFMYTQILKEILLEIEYNDQSFRELIDYLRELFDENDPEMQLIAKFEKDYYSQTPIWWYTYPCFIYSILNQALRTHETHTIIKMGIFIRDLHRQIEQLHLDQSADEQMQSFIVYRSQGLSKSDFDKMMKTKGGLMSFNSFLSTSKERDVALVMADSNGLNEHSIGILFEITVHRSISSSPFASLDNISYFNQLEQEILFSMHTVFRIVEIEQMDDTNHIWQVKLTLTDDTDQLLTCLTEYMRYETRGSTGRDRLGHLLLKLDEYDAAEAVYRVLLDQPLDDGERAHFYFMLGHIKNDQKNPKEALSLCEKSLEIYEQIRSPNHLDIASCYHLIGRCYKLMHDYKNAILFLEKAHEIAKIKFPPYDHGLLNSFISMGSLYESMNNETKALWFYEEALKIGKNNFPPNHPSIAVIYNNIAHVYSKLHENSKAILFTQKAFEIKQKSLLSNDSSFSKLYGRLGTIYQETGHYSKALYFYDQERQQEQKTPRVNHYHLYAINFCIGTVYYQMCEYSKAISTYEIAIEHYKKLNQSDDEDLANIFMAIGTTYNDMGEHASAIIFYEKVLKIQQQYLPPNHSKLGNMYNKIGLIYCHKEKYTTALSYLEKFLDIQQQTYPLNHSELSAAYNNISGIYCKMGDFSKALFFIEKALETSEYYSSSNDENFPILYNTLGSIYSNMYDYPKALSYYELALDIAKNILPLDHHHVQLLQKNIKLLKKKMLL</sequence>
<dbReference type="Gene3D" id="3.90.176.10">
    <property type="entry name" value="Toxin ADP-ribosyltransferase, Chain A, domain 1"/>
    <property type="match status" value="1"/>
</dbReference>
<evidence type="ECO:0000313" key="5">
    <source>
        <dbReference type="EMBL" id="CAF1390574.1"/>
    </source>
</evidence>
<feature type="repeat" description="TPR" evidence="3">
    <location>
        <begin position="762"/>
        <end position="795"/>
    </location>
</feature>
<evidence type="ECO:0000256" key="1">
    <source>
        <dbReference type="ARBA" id="ARBA00022737"/>
    </source>
</evidence>
<dbReference type="InterPro" id="IPR019734">
    <property type="entry name" value="TPR_rpt"/>
</dbReference>
<evidence type="ECO:0000256" key="3">
    <source>
        <dbReference type="PROSITE-ProRule" id="PRU00339"/>
    </source>
</evidence>
<organism evidence="4 7">
    <name type="scientific">Adineta ricciae</name>
    <name type="common">Rotifer</name>
    <dbReference type="NCBI Taxonomy" id="249248"/>
    <lineage>
        <taxon>Eukaryota</taxon>
        <taxon>Metazoa</taxon>
        <taxon>Spiralia</taxon>
        <taxon>Gnathifera</taxon>
        <taxon>Rotifera</taxon>
        <taxon>Eurotatoria</taxon>
        <taxon>Bdelloidea</taxon>
        <taxon>Adinetida</taxon>
        <taxon>Adinetidae</taxon>
        <taxon>Adineta</taxon>
    </lineage>
</organism>
<dbReference type="InterPro" id="IPR011990">
    <property type="entry name" value="TPR-like_helical_dom_sf"/>
</dbReference>
<keyword evidence="2 3" id="KW-0802">TPR repeat</keyword>
<protein>
    <submittedName>
        <fullName evidence="4">Uncharacterized protein</fullName>
    </submittedName>
</protein>
<reference evidence="4" key="1">
    <citation type="submission" date="2021-02" db="EMBL/GenBank/DDBJ databases">
        <authorList>
            <person name="Nowell W R."/>
        </authorList>
    </citation>
    <scope>NUCLEOTIDE SEQUENCE</scope>
</reference>
<dbReference type="Proteomes" id="UP000663828">
    <property type="component" value="Unassembled WGS sequence"/>
</dbReference>
<feature type="repeat" description="TPR" evidence="3">
    <location>
        <begin position="720"/>
        <end position="753"/>
    </location>
</feature>
<dbReference type="OrthoDB" id="10006023at2759"/>
<feature type="repeat" description="TPR" evidence="3">
    <location>
        <begin position="636"/>
        <end position="669"/>
    </location>
</feature>
<evidence type="ECO:0000313" key="7">
    <source>
        <dbReference type="Proteomes" id="UP000663852"/>
    </source>
</evidence>
<dbReference type="PROSITE" id="PS51996">
    <property type="entry name" value="TR_MART"/>
    <property type="match status" value="1"/>
</dbReference>
<dbReference type="PANTHER" id="PTHR45641:SF19">
    <property type="entry name" value="NEPHROCYSTIN-3"/>
    <property type="match status" value="1"/>
</dbReference>
<comment type="caution">
    <text evidence="4">The sequence shown here is derived from an EMBL/GenBank/DDBJ whole genome shotgun (WGS) entry which is preliminary data.</text>
</comment>
<gene>
    <name evidence="4" type="ORF">EDS130_LOCUS24961</name>
    <name evidence="5" type="ORF">XAT740_LOCUS33578</name>
</gene>
<dbReference type="AlphaFoldDB" id="A0A814VWU1"/>
<dbReference type="SUPFAM" id="SSF48452">
    <property type="entry name" value="TPR-like"/>
    <property type="match status" value="3"/>
</dbReference>
<proteinExistence type="predicted"/>
<dbReference type="Gene3D" id="1.25.40.10">
    <property type="entry name" value="Tetratricopeptide repeat domain"/>
    <property type="match status" value="4"/>
</dbReference>
<dbReference type="EMBL" id="CAJNOR010003217">
    <property type="protein sequence ID" value="CAF1390574.1"/>
    <property type="molecule type" value="Genomic_DNA"/>
</dbReference>
<dbReference type="SUPFAM" id="SSF56399">
    <property type="entry name" value="ADP-ribosylation"/>
    <property type="match status" value="1"/>
</dbReference>
<dbReference type="Pfam" id="PF13176">
    <property type="entry name" value="TPR_7"/>
    <property type="match status" value="1"/>
</dbReference>
<evidence type="ECO:0000313" key="6">
    <source>
        <dbReference type="Proteomes" id="UP000663828"/>
    </source>
</evidence>
<name>A0A814VWU1_ADIRI</name>
<feature type="repeat" description="TPR" evidence="3">
    <location>
        <begin position="552"/>
        <end position="585"/>
    </location>
</feature>
<dbReference type="PROSITE" id="PS50005">
    <property type="entry name" value="TPR"/>
    <property type="match status" value="6"/>
</dbReference>